<keyword evidence="1" id="KW-1133">Transmembrane helix</keyword>
<evidence type="ECO:0000313" key="3">
    <source>
        <dbReference type="EnsemblPlants" id="AES68159"/>
    </source>
</evidence>
<accession>G7II72</accession>
<reference evidence="2 4" key="1">
    <citation type="journal article" date="2011" name="Nature">
        <title>The Medicago genome provides insight into the evolution of rhizobial symbioses.</title>
        <authorList>
            <person name="Young N.D."/>
            <person name="Debelle F."/>
            <person name="Oldroyd G.E."/>
            <person name="Geurts R."/>
            <person name="Cannon S.B."/>
            <person name="Udvardi M.K."/>
            <person name="Benedito V.A."/>
            <person name="Mayer K.F."/>
            <person name="Gouzy J."/>
            <person name="Schoof H."/>
            <person name="Van de Peer Y."/>
            <person name="Proost S."/>
            <person name="Cook D.R."/>
            <person name="Meyers B.C."/>
            <person name="Spannagl M."/>
            <person name="Cheung F."/>
            <person name="De Mita S."/>
            <person name="Krishnakumar V."/>
            <person name="Gundlach H."/>
            <person name="Zhou S."/>
            <person name="Mudge J."/>
            <person name="Bharti A.K."/>
            <person name="Murray J.D."/>
            <person name="Naoumkina M.A."/>
            <person name="Rosen B."/>
            <person name="Silverstein K.A."/>
            <person name="Tang H."/>
            <person name="Rombauts S."/>
            <person name="Zhao P.X."/>
            <person name="Zhou P."/>
            <person name="Barbe V."/>
            <person name="Bardou P."/>
            <person name="Bechner M."/>
            <person name="Bellec A."/>
            <person name="Berger A."/>
            <person name="Berges H."/>
            <person name="Bidwell S."/>
            <person name="Bisseling T."/>
            <person name="Choisne N."/>
            <person name="Couloux A."/>
            <person name="Denny R."/>
            <person name="Deshpande S."/>
            <person name="Dai X."/>
            <person name="Doyle J.J."/>
            <person name="Dudez A.M."/>
            <person name="Farmer A.D."/>
            <person name="Fouteau S."/>
            <person name="Franken C."/>
            <person name="Gibelin C."/>
            <person name="Gish J."/>
            <person name="Goldstein S."/>
            <person name="Gonzalez A.J."/>
            <person name="Green P.J."/>
            <person name="Hallab A."/>
            <person name="Hartog M."/>
            <person name="Hua A."/>
            <person name="Humphray S.J."/>
            <person name="Jeong D.H."/>
            <person name="Jing Y."/>
            <person name="Jocker A."/>
            <person name="Kenton S.M."/>
            <person name="Kim D.J."/>
            <person name="Klee K."/>
            <person name="Lai H."/>
            <person name="Lang C."/>
            <person name="Lin S."/>
            <person name="Macmil S.L."/>
            <person name="Magdelenat G."/>
            <person name="Matthews L."/>
            <person name="McCorrison J."/>
            <person name="Monaghan E.L."/>
            <person name="Mun J.H."/>
            <person name="Najar F.Z."/>
            <person name="Nicholson C."/>
            <person name="Noirot C."/>
            <person name="O'Bleness M."/>
            <person name="Paule C.R."/>
            <person name="Poulain J."/>
            <person name="Prion F."/>
            <person name="Qin B."/>
            <person name="Qu C."/>
            <person name="Retzel E.F."/>
            <person name="Riddle C."/>
            <person name="Sallet E."/>
            <person name="Samain S."/>
            <person name="Samson N."/>
            <person name="Sanders I."/>
            <person name="Saurat O."/>
            <person name="Scarpelli C."/>
            <person name="Schiex T."/>
            <person name="Segurens B."/>
            <person name="Severin A.J."/>
            <person name="Sherrier D.J."/>
            <person name="Shi R."/>
            <person name="Sims S."/>
            <person name="Singer S.R."/>
            <person name="Sinharoy S."/>
            <person name="Sterck L."/>
            <person name="Viollet A."/>
            <person name="Wang B.B."/>
            <person name="Wang K."/>
            <person name="Wang M."/>
            <person name="Wang X."/>
            <person name="Warfsmann J."/>
            <person name="Weissenbach J."/>
            <person name="White D.D."/>
            <person name="White J.D."/>
            <person name="Wiley G.B."/>
            <person name="Wincker P."/>
            <person name="Xing Y."/>
            <person name="Yang L."/>
            <person name="Yao Z."/>
            <person name="Ying F."/>
            <person name="Zhai J."/>
            <person name="Zhou L."/>
            <person name="Zuber A."/>
            <person name="Denarie J."/>
            <person name="Dixon R.A."/>
            <person name="May G.D."/>
            <person name="Schwartz D.C."/>
            <person name="Rogers J."/>
            <person name="Quetier F."/>
            <person name="Town C.D."/>
            <person name="Roe B.A."/>
        </authorList>
    </citation>
    <scope>NUCLEOTIDE SEQUENCE [LARGE SCALE GENOMIC DNA]</scope>
    <source>
        <strain evidence="2">A17</strain>
        <strain evidence="3 4">cv. Jemalong A17</strain>
    </source>
</reference>
<proteinExistence type="predicted"/>
<evidence type="ECO:0000256" key="1">
    <source>
        <dbReference type="SAM" id="Phobius"/>
    </source>
</evidence>
<keyword evidence="1 2" id="KW-0812">Transmembrane</keyword>
<protein>
    <submittedName>
        <fullName evidence="2">Transmembrane protein, putative</fullName>
    </submittedName>
</protein>
<sequence>MSQGVKIAFSSEVAGTWILILCWRLIYLPTLTLFDLNGCSLFIFFVTWFRARTQFKVKKQHQKMSGTYSTSLLGSFLTEAFEAEDQKT</sequence>
<dbReference type="HOGENOM" id="CLU_2472433_0_0_1"/>
<dbReference type="AlphaFoldDB" id="G7II72"/>
<reference evidence="2 4" key="2">
    <citation type="journal article" date="2014" name="BMC Genomics">
        <title>An improved genome release (version Mt4.0) for the model legume Medicago truncatula.</title>
        <authorList>
            <person name="Tang H."/>
            <person name="Krishnakumar V."/>
            <person name="Bidwell S."/>
            <person name="Rosen B."/>
            <person name="Chan A."/>
            <person name="Zhou S."/>
            <person name="Gentzbittel L."/>
            <person name="Childs K.L."/>
            <person name="Yandell M."/>
            <person name="Gundlach H."/>
            <person name="Mayer K.F."/>
            <person name="Schwartz D.C."/>
            <person name="Town C.D."/>
        </authorList>
    </citation>
    <scope>GENOME REANNOTATION</scope>
    <source>
        <strain evidence="3 4">cv. Jemalong A17</strain>
    </source>
</reference>
<dbReference type="Proteomes" id="UP000002051">
    <property type="component" value="Chromosome 2"/>
</dbReference>
<name>G7II72_MEDTR</name>
<dbReference type="EnsemblPlants" id="AES68159">
    <property type="protein sequence ID" value="AES68159"/>
    <property type="gene ID" value="MTR_2g103880"/>
</dbReference>
<dbReference type="EMBL" id="CM001218">
    <property type="protein sequence ID" value="AES68159.1"/>
    <property type="molecule type" value="Genomic_DNA"/>
</dbReference>
<keyword evidence="1" id="KW-0472">Membrane</keyword>
<organism evidence="2 4">
    <name type="scientific">Medicago truncatula</name>
    <name type="common">Barrel medic</name>
    <name type="synonym">Medicago tribuloides</name>
    <dbReference type="NCBI Taxonomy" id="3880"/>
    <lineage>
        <taxon>Eukaryota</taxon>
        <taxon>Viridiplantae</taxon>
        <taxon>Streptophyta</taxon>
        <taxon>Embryophyta</taxon>
        <taxon>Tracheophyta</taxon>
        <taxon>Spermatophyta</taxon>
        <taxon>Magnoliopsida</taxon>
        <taxon>eudicotyledons</taxon>
        <taxon>Gunneridae</taxon>
        <taxon>Pentapetalae</taxon>
        <taxon>rosids</taxon>
        <taxon>fabids</taxon>
        <taxon>Fabales</taxon>
        <taxon>Fabaceae</taxon>
        <taxon>Papilionoideae</taxon>
        <taxon>50 kb inversion clade</taxon>
        <taxon>NPAAA clade</taxon>
        <taxon>Hologalegina</taxon>
        <taxon>IRL clade</taxon>
        <taxon>Trifolieae</taxon>
        <taxon>Medicago</taxon>
    </lineage>
</organism>
<feature type="transmembrane region" description="Helical" evidence="1">
    <location>
        <begin position="32"/>
        <end position="51"/>
    </location>
</feature>
<feature type="transmembrane region" description="Helical" evidence="1">
    <location>
        <begin position="7"/>
        <end position="26"/>
    </location>
</feature>
<evidence type="ECO:0000313" key="4">
    <source>
        <dbReference type="Proteomes" id="UP000002051"/>
    </source>
</evidence>
<evidence type="ECO:0000313" key="2">
    <source>
        <dbReference type="EMBL" id="AES68159.1"/>
    </source>
</evidence>
<gene>
    <name evidence="2" type="ordered locus">MTR_2g103880</name>
</gene>
<keyword evidence="4" id="KW-1185">Reference proteome</keyword>
<dbReference type="PaxDb" id="3880-AES68159"/>
<reference evidence="3" key="3">
    <citation type="submission" date="2015-04" db="UniProtKB">
        <authorList>
            <consortium name="EnsemblPlants"/>
        </authorList>
    </citation>
    <scope>IDENTIFICATION</scope>
    <source>
        <strain evidence="3">cv. Jemalong A17</strain>
    </source>
</reference>